<keyword evidence="3" id="KW-1185">Reference proteome</keyword>
<dbReference type="InterPro" id="IPR050903">
    <property type="entry name" value="Bact_Chemotaxis_MeTrfase"/>
</dbReference>
<feature type="domain" description="CheR-type methyltransferase" evidence="1">
    <location>
        <begin position="1"/>
        <end position="268"/>
    </location>
</feature>
<dbReference type="InterPro" id="IPR029063">
    <property type="entry name" value="SAM-dependent_MTases_sf"/>
</dbReference>
<dbReference type="Pfam" id="PF01739">
    <property type="entry name" value="CheR"/>
    <property type="match status" value="1"/>
</dbReference>
<gene>
    <name evidence="2" type="ORF">OM074_12370</name>
</gene>
<dbReference type="RefSeq" id="WP_301199848.1">
    <property type="nucleotide sequence ID" value="NZ_JAPDPI010000024.1"/>
</dbReference>
<accession>A0AAE3MF38</accession>
<name>A0AAE3MF38_9BACT</name>
<dbReference type="PANTHER" id="PTHR24422">
    <property type="entry name" value="CHEMOTAXIS PROTEIN METHYLTRANSFERASE"/>
    <property type="match status" value="1"/>
</dbReference>
<dbReference type="SUPFAM" id="SSF53335">
    <property type="entry name" value="S-adenosyl-L-methionine-dependent methyltransferases"/>
    <property type="match status" value="1"/>
</dbReference>
<dbReference type="InterPro" id="IPR022642">
    <property type="entry name" value="CheR_C"/>
</dbReference>
<sequence length="268" mass="31563">MAVAPTLNDIRVIAPILEDKLKLDIYNFALSFLRRRFAYVFKQLNIKNVSYFIDEIKKGNLVSDFLYHFNVSDTEMFRDPSFWRTLRNKLLPLFNGSNINIWLPEVVSIHELFSLLVILREVDLLESVNIYCNSPSKNIIKEIQDGKVPLKTIEVSKQNFKRLELHSHFEDYFLEEDNTITINKEFLKNVIFINNSYFNEGPGNEIDITLFRNRMIYYNSKLQTKAENEIFKYIKKGGFLALGIRENISKTNSMLLETHDKNEQIFKV</sequence>
<evidence type="ECO:0000259" key="1">
    <source>
        <dbReference type="PROSITE" id="PS50123"/>
    </source>
</evidence>
<reference evidence="2" key="1">
    <citation type="submission" date="2022-10" db="EMBL/GenBank/DDBJ databases">
        <authorList>
            <person name="Yu W.X."/>
        </authorList>
    </citation>
    <scope>NUCLEOTIDE SEQUENCE</scope>
    <source>
        <strain evidence="2">D04</strain>
    </source>
</reference>
<dbReference type="SMART" id="SM00138">
    <property type="entry name" value="MeTrc"/>
    <property type="match status" value="1"/>
</dbReference>
<dbReference type="AlphaFoldDB" id="A0AAE3MF38"/>
<evidence type="ECO:0000313" key="3">
    <source>
        <dbReference type="Proteomes" id="UP001207408"/>
    </source>
</evidence>
<dbReference type="Gene3D" id="3.40.50.150">
    <property type="entry name" value="Vaccinia Virus protein VP39"/>
    <property type="match status" value="1"/>
</dbReference>
<evidence type="ECO:0000313" key="2">
    <source>
        <dbReference type="EMBL" id="MCW3806421.1"/>
    </source>
</evidence>
<dbReference type="GO" id="GO:0008757">
    <property type="term" value="F:S-adenosylmethionine-dependent methyltransferase activity"/>
    <property type="evidence" value="ECO:0007669"/>
    <property type="project" value="InterPro"/>
</dbReference>
<dbReference type="Proteomes" id="UP001207408">
    <property type="component" value="Unassembled WGS sequence"/>
</dbReference>
<dbReference type="PANTHER" id="PTHR24422:SF8">
    <property type="entry name" value="CHEMOTAXIS PROTEIN"/>
    <property type="match status" value="1"/>
</dbReference>
<dbReference type="PROSITE" id="PS50123">
    <property type="entry name" value="CHER"/>
    <property type="match status" value="1"/>
</dbReference>
<comment type="caution">
    <text evidence="2">The sequence shown here is derived from an EMBL/GenBank/DDBJ whole genome shotgun (WGS) entry which is preliminary data.</text>
</comment>
<dbReference type="EMBL" id="JAPDPI010000024">
    <property type="protein sequence ID" value="MCW3806421.1"/>
    <property type="molecule type" value="Genomic_DNA"/>
</dbReference>
<proteinExistence type="predicted"/>
<organism evidence="2 3">
    <name type="scientific">Plebeiibacterium marinum</name>
    <dbReference type="NCBI Taxonomy" id="2992111"/>
    <lineage>
        <taxon>Bacteria</taxon>
        <taxon>Pseudomonadati</taxon>
        <taxon>Bacteroidota</taxon>
        <taxon>Bacteroidia</taxon>
        <taxon>Marinilabiliales</taxon>
        <taxon>Marinilabiliaceae</taxon>
        <taxon>Plebeiibacterium</taxon>
    </lineage>
</organism>
<protein>
    <recommendedName>
        <fullName evidence="1">CheR-type methyltransferase domain-containing protein</fullName>
    </recommendedName>
</protein>
<dbReference type="InterPro" id="IPR000780">
    <property type="entry name" value="CheR_MeTrfase"/>
</dbReference>